<dbReference type="EMBL" id="FQXU01000004">
    <property type="protein sequence ID" value="SHH93517.1"/>
    <property type="molecule type" value="Genomic_DNA"/>
</dbReference>
<name>A0A1M5X0Z9_9CLOT</name>
<proteinExistence type="predicted"/>
<dbReference type="Proteomes" id="UP000184241">
    <property type="component" value="Unassembled WGS sequence"/>
</dbReference>
<gene>
    <name evidence="1" type="ORF">SAMN02745941_01365</name>
</gene>
<protein>
    <submittedName>
        <fullName evidence="1">Uncharacterized protein</fullName>
    </submittedName>
</protein>
<sequence>MVPADKYMSDDLVFEVFRDPLSLMMFSKGFSSTITKSKDLIGEFNGKVFSSSAPNTIVTDIPNTFSLIRSLDEDDDLDFRQDNSKETDTVFDIIENDYQSIISNFRSYKMPDHMIKLFTKKIISITLEHHNKSLINYFEEK</sequence>
<evidence type="ECO:0000313" key="2">
    <source>
        <dbReference type="Proteomes" id="UP000184241"/>
    </source>
</evidence>
<accession>A0A1M5X0Z9</accession>
<reference evidence="1 2" key="1">
    <citation type="submission" date="2016-11" db="EMBL/GenBank/DDBJ databases">
        <authorList>
            <person name="Jaros S."/>
            <person name="Januszkiewicz K."/>
            <person name="Wedrychowicz H."/>
        </authorList>
    </citation>
    <scope>NUCLEOTIDE SEQUENCE [LARGE SCALE GENOMIC DNA]</scope>
    <source>
        <strain evidence="1 2">DSM 6191</strain>
    </source>
</reference>
<dbReference type="RefSeq" id="WP_073017967.1">
    <property type="nucleotide sequence ID" value="NZ_FQXU01000004.1"/>
</dbReference>
<dbReference type="AlphaFoldDB" id="A0A1M5X0Z9"/>
<evidence type="ECO:0000313" key="1">
    <source>
        <dbReference type="EMBL" id="SHH93517.1"/>
    </source>
</evidence>
<organism evidence="1 2">
    <name type="scientific">Clostridium intestinale DSM 6191</name>
    <dbReference type="NCBI Taxonomy" id="1121320"/>
    <lineage>
        <taxon>Bacteria</taxon>
        <taxon>Bacillati</taxon>
        <taxon>Bacillota</taxon>
        <taxon>Clostridia</taxon>
        <taxon>Eubacteriales</taxon>
        <taxon>Clostridiaceae</taxon>
        <taxon>Clostridium</taxon>
    </lineage>
</organism>